<evidence type="ECO:0000313" key="1">
    <source>
        <dbReference type="EMBL" id="MDA1388068.1"/>
    </source>
</evidence>
<evidence type="ECO:0000313" key="3">
    <source>
        <dbReference type="Proteomes" id="UP001145799"/>
    </source>
</evidence>
<name>A0A9X3PQP7_9ACTN</name>
<dbReference type="Proteomes" id="UP001145799">
    <property type="component" value="Unassembled WGS sequence"/>
</dbReference>
<reference evidence="2 4" key="2">
    <citation type="submission" date="2023-07" db="EMBL/GenBank/DDBJ databases">
        <title>Sequencing the genomes of 1000 actinobacteria strains.</title>
        <authorList>
            <person name="Klenk H.-P."/>
        </authorList>
    </citation>
    <scope>NUCLEOTIDE SEQUENCE [LARGE SCALE GENOMIC DNA]</scope>
    <source>
        <strain evidence="2 4">DSM 44724</strain>
    </source>
</reference>
<comment type="caution">
    <text evidence="1">The sequence shown here is derived from an EMBL/GenBank/DDBJ whole genome shotgun (WGS) entry which is preliminary data.</text>
</comment>
<dbReference type="EMBL" id="JAPZVQ010000022">
    <property type="protein sequence ID" value="MDA1388068.1"/>
    <property type="molecule type" value="Genomic_DNA"/>
</dbReference>
<gene>
    <name evidence="2" type="ORF">J2S69_002478</name>
    <name evidence="1" type="ORF">O2L01_23950</name>
</gene>
<proteinExistence type="predicted"/>
<keyword evidence="4" id="KW-1185">Reference proteome</keyword>
<dbReference type="RefSeq" id="WP_270124555.1">
    <property type="nucleotide sequence ID" value="NZ_BAAAOM010000004.1"/>
</dbReference>
<reference evidence="1" key="1">
    <citation type="submission" date="2022-12" db="EMBL/GenBank/DDBJ databases">
        <title>Gycomyces niveus sp.nov., a novel actinomycete isolated from soil in Shouguang.</title>
        <authorList>
            <person name="Yang X."/>
        </authorList>
    </citation>
    <scope>NUCLEOTIDE SEQUENCE</scope>
    <source>
        <strain evidence="1">DSM 44724</strain>
    </source>
</reference>
<evidence type="ECO:0000313" key="2">
    <source>
        <dbReference type="EMBL" id="MDR7338759.1"/>
    </source>
</evidence>
<organism evidence="1 3">
    <name type="scientific">Glycomyces lechevalierae</name>
    <dbReference type="NCBI Taxonomy" id="256034"/>
    <lineage>
        <taxon>Bacteria</taxon>
        <taxon>Bacillati</taxon>
        <taxon>Actinomycetota</taxon>
        <taxon>Actinomycetes</taxon>
        <taxon>Glycomycetales</taxon>
        <taxon>Glycomycetaceae</taxon>
        <taxon>Glycomyces</taxon>
    </lineage>
</organism>
<dbReference type="EMBL" id="JAVDYD010000001">
    <property type="protein sequence ID" value="MDR7338759.1"/>
    <property type="molecule type" value="Genomic_DNA"/>
</dbReference>
<sequence length="81" mass="9101">MSRPFPRRKLNPVIEEARAAYRDGDLTFVAGMSLRDGKRATRKQTEQGAAEIIAAVEGVGWTFVEQSMADPWTIEFGFVRL</sequence>
<accession>A0A9X3PQP7</accession>
<protein>
    <submittedName>
        <fullName evidence="1">Uncharacterized protein</fullName>
    </submittedName>
</protein>
<dbReference type="AlphaFoldDB" id="A0A9X3PQP7"/>
<dbReference type="Proteomes" id="UP001183604">
    <property type="component" value="Unassembled WGS sequence"/>
</dbReference>
<evidence type="ECO:0000313" key="4">
    <source>
        <dbReference type="Proteomes" id="UP001183604"/>
    </source>
</evidence>